<dbReference type="InterPro" id="IPR019734">
    <property type="entry name" value="TPR_rpt"/>
</dbReference>
<comment type="caution">
    <text evidence="3">The sequence shown here is derived from an EMBL/GenBank/DDBJ whole genome shotgun (WGS) entry which is preliminary data.</text>
</comment>
<dbReference type="Proteomes" id="UP001519460">
    <property type="component" value="Unassembled WGS sequence"/>
</dbReference>
<dbReference type="EMBL" id="JACVVK020000392">
    <property type="protein sequence ID" value="KAK7475854.1"/>
    <property type="molecule type" value="Genomic_DNA"/>
</dbReference>
<name>A0ABD0JLY8_9CAEN</name>
<proteinExistence type="predicted"/>
<keyword evidence="4" id="KW-1185">Reference proteome</keyword>
<feature type="region of interest" description="Disordered" evidence="2">
    <location>
        <begin position="1435"/>
        <end position="1479"/>
    </location>
</feature>
<feature type="region of interest" description="Disordered" evidence="2">
    <location>
        <begin position="448"/>
        <end position="470"/>
    </location>
</feature>
<feature type="repeat" description="TPR" evidence="1">
    <location>
        <begin position="1221"/>
        <end position="1254"/>
    </location>
</feature>
<dbReference type="InterPro" id="IPR042342">
    <property type="entry name" value="TTC22"/>
</dbReference>
<dbReference type="Pfam" id="PF13176">
    <property type="entry name" value="TPR_7"/>
    <property type="match status" value="1"/>
</dbReference>
<evidence type="ECO:0000256" key="2">
    <source>
        <dbReference type="SAM" id="MobiDB-lite"/>
    </source>
</evidence>
<evidence type="ECO:0000313" key="4">
    <source>
        <dbReference type="Proteomes" id="UP001519460"/>
    </source>
</evidence>
<dbReference type="SMART" id="SM00028">
    <property type="entry name" value="TPR"/>
    <property type="match status" value="6"/>
</dbReference>
<sequence>MDATGSWSIYTDDRQQWRQEQREEDKKRQKFFQDVDRFPNLFNLKPLFRHRRRAQHLLEKQKDELTFGWFQYQMEIDRCHNFIVFLLYLVDQKKEALEYCEQLKPTSDSDIIRLTNLAVLQWEMGQRWKAEETIEKLKELQASSSFSYLRAVAVAEQGHVFTYFGPKYFLRAIDLLREAVISCPDRDVYLWKYDLAIAIRRNFNLFVYSEHSRSSPTDLAEEAWELLNDVSTRCPNRYYKVRGFTELARLVTITRSFGSVCKDNEKERLTKLCSIKYMHFIHKALITAEGQNDHFVMRESGRHFMYINKRILARKYLSKSLEKKKDCITYQLLGKLSLKEYREQCWNKGRHSSPDTCTTVCDSDQVPYSTGHHPQATNIEKVAVSHHRSQSPGLVALRRTGSEEMACASVDNLSGSRLQTESTEGAHAVSAETYSLPAEFESKMLIGDPGTQEDTSIGQDSQQVSVPSCPPYKAPVSKSYRIRTLLKSFTIAADRYDEYNEHVQAAEVYFRNALQLNPSNAGVLLDAGHMYQGMNKPDKALEHFKRILSINEDERPTHRVNAYEQSGICLLALSEQPGLTPEQKSTIISSAEDMFMSSLRECKNAVRGMHGVSAQRTQVWDSYPKLIQILENASDDKRVTSLQKMAHVHEEVGMYLKAIKAYQGILGLSEEPRKRKEALLGLMRNHCSQLRDTAVDVYRLCASHALREGLVGDACLCFQSALTLTSLIEGAAGSSSDEPSFRGDGNDHEEHVMRKYDVCIFDDAGNIARLSSEEGADTVSKASAALATVMETVFGMSVSRNDEGTIPGRLSFEGELHLAETATTVVLVLGPGNKLSPRMAFLADTALRRTHEHADRVFPIIISDSQKCAPKPLDRHLVFSNPMDLLELGADCDNGKFMGTLPSHRDFLLQIFNYILSPWAEILPKYFTAKNVTRSFWNAEQQKWRSWQDEDDRLRKKFYDQVDQFPNLFTLKPHFKNERRLKEVLKKQRDGLASGFEYNLETVRCQNLIVFLLCLLGSKQEALEECEKLLLENGRSYITLTNLAVLQWKLSRTTESQKTLQDLLGLYAYDDYEYLLMVAKSEVGHAYLSYGPKFFPQAMNLYHELLKECPNANVYLWKYDLALSIRRHFNIFVYFEQSSLTASALATEAAGLLADISAHCPNNVYKARAEVELASLLSHLKSFINCCKEEDREVIEGFCRQDHMCYVEQALESLTQGQEDFYVLRVCGRLYKYAGDEETAIRYLERALELREDGIVNQLLGKTYLSLAQKQKAAGTNHGASLAGGAENCDERKAPDRLRSCPADIGTYPQQAPPHSVGESISSESFSRDADAKMACDTDQFEADMLASPEALRLAAEFDRSVARYIDEDGSFKSEQTDNGTCGTVPTAISRNIEHTVGTVPTPISRDEEMARHLEREFDESVLMNDDGSYKVQETEGVGNIRKHRHDDENRAPTLRPSLSFPPPHHTSKQGSHRNHGFHTTSKTSVLRCLLRCSHDFNRYDEADSLVQKAVNHFNRALEIDPCNKGLIYDVGRLYQGMNKPEKAVTFFELITDRDLGSFPLELVNAYEQAGLCWLKLSEQPGISDEDQKCRVSRAEDMFMSSLRECRRAVAHMPRISSNRGHLWSSYSEMLGILQKSSGEMGVLKKAAKVHELVGKYIEAVKVYRDVLQLARTTDDRKNAILGMVRNYFSMDNVKDARFILDLLLSSDQRDIILQDTDTVTRELRRLAVDVYKRAATAALQLGSVRDARLCFQSVLLLRGVVKEIAAGDDDVVYCSGHGDGAFDACIFDDEVSCATEVADKLAQASSSLVKIMEMVFGMRVNLNDGGVAPNHLSFVGELQLAGETGIVLLVLPPVESLSPRMTFLADTALQSQRARCVLPVVLGEPSCHAPPPLHRLPNFSGALDLLKVADNNADISTFKENSGVIVRLFDNIVCAYAH</sequence>
<evidence type="ECO:0000313" key="3">
    <source>
        <dbReference type="EMBL" id="KAK7475854.1"/>
    </source>
</evidence>
<gene>
    <name evidence="3" type="ORF">BaRGS_00032904</name>
</gene>
<keyword evidence="1" id="KW-0802">TPR repeat</keyword>
<feature type="compositionally biased region" description="Basic residues" evidence="2">
    <location>
        <begin position="1466"/>
        <end position="1477"/>
    </location>
</feature>
<dbReference type="InterPro" id="IPR011990">
    <property type="entry name" value="TPR-like_helical_dom_sf"/>
</dbReference>
<organism evidence="3 4">
    <name type="scientific">Batillaria attramentaria</name>
    <dbReference type="NCBI Taxonomy" id="370345"/>
    <lineage>
        <taxon>Eukaryota</taxon>
        <taxon>Metazoa</taxon>
        <taxon>Spiralia</taxon>
        <taxon>Lophotrochozoa</taxon>
        <taxon>Mollusca</taxon>
        <taxon>Gastropoda</taxon>
        <taxon>Caenogastropoda</taxon>
        <taxon>Sorbeoconcha</taxon>
        <taxon>Cerithioidea</taxon>
        <taxon>Batillariidae</taxon>
        <taxon>Batillaria</taxon>
    </lineage>
</organism>
<dbReference type="PANTHER" id="PTHR16253:SF0">
    <property type="entry name" value="TETRATRICOPEPTIDE REPEAT PROTEIN 22"/>
    <property type="match status" value="1"/>
</dbReference>
<accession>A0ABD0JLY8</accession>
<dbReference type="PROSITE" id="PS50005">
    <property type="entry name" value="TPR"/>
    <property type="match status" value="2"/>
</dbReference>
<feature type="compositionally biased region" description="Polar residues" evidence="2">
    <location>
        <begin position="452"/>
        <end position="466"/>
    </location>
</feature>
<dbReference type="PANTHER" id="PTHR16253">
    <property type="entry name" value="TETRATRICOPEPTIDE REPEAT PROTEIN 22"/>
    <property type="match status" value="1"/>
</dbReference>
<dbReference type="Gene3D" id="1.25.40.10">
    <property type="entry name" value="Tetratricopeptide repeat domain"/>
    <property type="match status" value="4"/>
</dbReference>
<protein>
    <submittedName>
        <fullName evidence="3">Uncharacterized protein</fullName>
    </submittedName>
</protein>
<reference evidence="3 4" key="1">
    <citation type="journal article" date="2023" name="Sci. Data">
        <title>Genome assembly of the Korean intertidal mud-creeper Batillaria attramentaria.</title>
        <authorList>
            <person name="Patra A.K."/>
            <person name="Ho P.T."/>
            <person name="Jun S."/>
            <person name="Lee S.J."/>
            <person name="Kim Y."/>
            <person name="Won Y.J."/>
        </authorList>
    </citation>
    <scope>NUCLEOTIDE SEQUENCE [LARGE SCALE GENOMIC DNA]</scope>
    <source>
        <strain evidence="3">Wonlab-2016</strain>
    </source>
</reference>
<feature type="repeat" description="TPR" evidence="1">
    <location>
        <begin position="521"/>
        <end position="554"/>
    </location>
</feature>
<evidence type="ECO:0000256" key="1">
    <source>
        <dbReference type="PROSITE-ProRule" id="PRU00339"/>
    </source>
</evidence>
<dbReference type="SUPFAM" id="SSF48452">
    <property type="entry name" value="TPR-like"/>
    <property type="match status" value="4"/>
</dbReference>